<comment type="caution">
    <text evidence="1">The sequence shown here is derived from an EMBL/GenBank/DDBJ whole genome shotgun (WGS) entry which is preliminary data.</text>
</comment>
<accession>A0ABS4I878</accession>
<dbReference type="Proteomes" id="UP001519344">
    <property type="component" value="Unassembled WGS sequence"/>
</dbReference>
<name>A0ABS4I878_9BACL</name>
<sequence>MSDNKEFFITRQAIESLTHKLSLPELGEYSQDWEYESADSSRVNEFVSFYESAELNPSEKFALMSLIISSFDDAVTEGKIEDGIWEKIKGHLISDIDLNRKTILYWSLVDEEIDNCFSCTPFMREIIFN</sequence>
<evidence type="ECO:0000313" key="1">
    <source>
        <dbReference type="EMBL" id="MBP1967147.1"/>
    </source>
</evidence>
<organism evidence="1 2">
    <name type="scientific">Paenibacillus aceris</name>
    <dbReference type="NCBI Taxonomy" id="869555"/>
    <lineage>
        <taxon>Bacteria</taxon>
        <taxon>Bacillati</taxon>
        <taxon>Bacillota</taxon>
        <taxon>Bacilli</taxon>
        <taxon>Bacillales</taxon>
        <taxon>Paenibacillaceae</taxon>
        <taxon>Paenibacillus</taxon>
    </lineage>
</organism>
<dbReference type="RefSeq" id="WP_167057065.1">
    <property type="nucleotide sequence ID" value="NZ_JAAOZR010000014.1"/>
</dbReference>
<proteinExistence type="predicted"/>
<gene>
    <name evidence="1" type="ORF">J2Z65_006411</name>
</gene>
<keyword evidence="2" id="KW-1185">Reference proteome</keyword>
<dbReference type="EMBL" id="JAGGKV010000029">
    <property type="protein sequence ID" value="MBP1967147.1"/>
    <property type="molecule type" value="Genomic_DNA"/>
</dbReference>
<reference evidence="1 2" key="1">
    <citation type="submission" date="2021-03" db="EMBL/GenBank/DDBJ databases">
        <title>Genomic Encyclopedia of Type Strains, Phase IV (KMG-IV): sequencing the most valuable type-strain genomes for metagenomic binning, comparative biology and taxonomic classification.</title>
        <authorList>
            <person name="Goeker M."/>
        </authorList>
    </citation>
    <scope>NUCLEOTIDE SEQUENCE [LARGE SCALE GENOMIC DNA]</scope>
    <source>
        <strain evidence="1 2">DSM 24950</strain>
    </source>
</reference>
<evidence type="ECO:0000313" key="2">
    <source>
        <dbReference type="Proteomes" id="UP001519344"/>
    </source>
</evidence>
<protein>
    <submittedName>
        <fullName evidence="1">Uncharacterized protein</fullName>
    </submittedName>
</protein>